<evidence type="ECO:0000256" key="8">
    <source>
        <dbReference type="ARBA" id="ARBA00022896"/>
    </source>
</evidence>
<dbReference type="InterPro" id="IPR044862">
    <property type="entry name" value="Pro_4_hyd_alph_FE2OG_OXY"/>
</dbReference>
<dbReference type="InterPro" id="IPR006620">
    <property type="entry name" value="Pro_4_hyd_alph"/>
</dbReference>
<keyword evidence="6" id="KW-0479">Metal-binding</keyword>
<evidence type="ECO:0000256" key="11">
    <source>
        <dbReference type="ARBA" id="ARBA00023004"/>
    </source>
</evidence>
<dbReference type="Gene3D" id="2.60.120.620">
    <property type="entry name" value="q2cbj1_9rhob like domain"/>
    <property type="match status" value="1"/>
</dbReference>
<evidence type="ECO:0000256" key="9">
    <source>
        <dbReference type="ARBA" id="ARBA00022964"/>
    </source>
</evidence>
<keyword evidence="8" id="KW-0847">Vitamin C</keyword>
<comment type="cofactor">
    <cofactor evidence="1">
        <name>L-ascorbate</name>
        <dbReference type="ChEBI" id="CHEBI:38290"/>
    </cofactor>
</comment>
<feature type="domain" description="Fe2OG dioxygenase" evidence="15">
    <location>
        <begin position="415"/>
        <end position="518"/>
    </location>
</feature>
<proteinExistence type="inferred from homology"/>
<name>A0A1A9WN35_9MUSC</name>
<dbReference type="GO" id="GO:0004656">
    <property type="term" value="F:procollagen-proline 4-dioxygenase activity"/>
    <property type="evidence" value="ECO:0007669"/>
    <property type="project" value="UniProtKB-EC"/>
</dbReference>
<evidence type="ECO:0000256" key="2">
    <source>
        <dbReference type="ARBA" id="ARBA00002035"/>
    </source>
</evidence>
<reference evidence="16" key="2">
    <citation type="submission" date="2020-05" db="UniProtKB">
        <authorList>
            <consortium name="EnsemblMetazoa"/>
        </authorList>
    </citation>
    <scope>IDENTIFICATION</scope>
    <source>
        <strain evidence="16">IAEA</strain>
    </source>
</reference>
<dbReference type="InterPro" id="IPR013547">
    <property type="entry name" value="P4H_N"/>
</dbReference>
<evidence type="ECO:0000259" key="15">
    <source>
        <dbReference type="PROSITE" id="PS51471"/>
    </source>
</evidence>
<dbReference type="Pfam" id="PF13640">
    <property type="entry name" value="2OG-FeII_Oxy_3"/>
    <property type="match status" value="1"/>
</dbReference>
<dbReference type="GO" id="GO:0031418">
    <property type="term" value="F:L-ascorbic acid binding"/>
    <property type="evidence" value="ECO:0007669"/>
    <property type="project" value="UniProtKB-KW"/>
</dbReference>
<keyword evidence="9" id="KW-0223">Dioxygenase</keyword>
<dbReference type="InterPro" id="IPR011990">
    <property type="entry name" value="TPR-like_helical_dom_sf"/>
</dbReference>
<dbReference type="InterPro" id="IPR045054">
    <property type="entry name" value="P4HA-like"/>
</dbReference>
<evidence type="ECO:0000256" key="12">
    <source>
        <dbReference type="ARBA" id="ARBA00023180"/>
    </source>
</evidence>
<keyword evidence="12" id="KW-0325">Glycoprotein</keyword>
<dbReference type="Gene3D" id="1.25.40.10">
    <property type="entry name" value="Tetratricopeptide repeat domain"/>
    <property type="match status" value="1"/>
</dbReference>
<sequence>MCLNQITTDRSNNKLFWHLFIVIVVFTRNQVKSSSNTNEYFTSVTGLETLMKTEQTLLIDLKQYVIETRQQINLLEKEISKISKEHDLASENLENYLANPVNAYKLIKRLMIDWEVYEEHIAKVIDFLKLIDERRNNLSFPELEDFHESALALIRLQKTYQLTVPDVAAGKLNGIKYGYDMTWTDCLVLGQQLFHMKAYNQTKIWLQESVKRLQQDNDRFQLFPAGFLQESTENLIRLGDMDTALHLYNVMETNHKEENKIKEMMQSTEILEEPDNDDENILQIPYHKSAEFELYEKVCRGEVTQTPKEQRDLRCYYVYENCPFCRLAPFKVEDLNLDPEVKVFHNILSEKAIETIKALASPHLIRSTVFGSDGVGAEKHNYRISKNAWLPYDSHSYLIGMLRDIHDITGLDMTYSEQLQVANYGLGGHYEPHFDFFKHQLPEEVGNRISTAIFYLSDIEQGGATAFPFLKIAVKPLKGSVLFWYNLHRSLHGDYRTKHGACPVLKGSKWIANVWTHERRQEFIRPCALHQDHEISLPYHTIK</sequence>
<dbReference type="GO" id="GO:0005506">
    <property type="term" value="F:iron ion binding"/>
    <property type="evidence" value="ECO:0007669"/>
    <property type="project" value="InterPro"/>
</dbReference>
<evidence type="ECO:0000256" key="1">
    <source>
        <dbReference type="ARBA" id="ARBA00001961"/>
    </source>
</evidence>
<dbReference type="Pfam" id="PF08336">
    <property type="entry name" value="P4Ha_N"/>
    <property type="match status" value="1"/>
</dbReference>
<evidence type="ECO:0000256" key="3">
    <source>
        <dbReference type="ARBA" id="ARBA00004319"/>
    </source>
</evidence>
<dbReference type="FunFam" id="2.60.120.620:FF:000011">
    <property type="entry name" value="Prolyl alpha subunit"/>
    <property type="match status" value="1"/>
</dbReference>
<organism evidence="16 17">
    <name type="scientific">Glossina brevipalpis</name>
    <dbReference type="NCBI Taxonomy" id="37001"/>
    <lineage>
        <taxon>Eukaryota</taxon>
        <taxon>Metazoa</taxon>
        <taxon>Ecdysozoa</taxon>
        <taxon>Arthropoda</taxon>
        <taxon>Hexapoda</taxon>
        <taxon>Insecta</taxon>
        <taxon>Pterygota</taxon>
        <taxon>Neoptera</taxon>
        <taxon>Endopterygota</taxon>
        <taxon>Diptera</taxon>
        <taxon>Brachycera</taxon>
        <taxon>Muscomorpha</taxon>
        <taxon>Hippoboscoidea</taxon>
        <taxon>Glossinidae</taxon>
        <taxon>Glossina</taxon>
    </lineage>
</organism>
<evidence type="ECO:0000256" key="7">
    <source>
        <dbReference type="ARBA" id="ARBA00022824"/>
    </source>
</evidence>
<evidence type="ECO:0000256" key="13">
    <source>
        <dbReference type="SAM" id="Coils"/>
    </source>
</evidence>
<protein>
    <recommendedName>
        <fullName evidence="5">procollagen-proline 4-dioxygenase</fullName>
        <ecNumber evidence="5">1.14.11.2</ecNumber>
    </recommendedName>
</protein>
<comment type="function">
    <text evidence="2">Catalyzes the post-translational formation of 4-hydroxyproline in -Xaa-Pro-Gly- sequences in collagens and other proteins.</text>
</comment>
<evidence type="ECO:0000313" key="17">
    <source>
        <dbReference type="Proteomes" id="UP000091820"/>
    </source>
</evidence>
<dbReference type="PROSITE" id="PS51471">
    <property type="entry name" value="FE2OG_OXY"/>
    <property type="match status" value="1"/>
</dbReference>
<dbReference type="VEuPathDB" id="VectorBase:GBRI025664"/>
<feature type="chain" id="PRO_5008400494" description="procollagen-proline 4-dioxygenase" evidence="14">
    <location>
        <begin position="34"/>
        <end position="543"/>
    </location>
</feature>
<keyword evidence="7" id="KW-0256">Endoplasmic reticulum</keyword>
<dbReference type="PANTHER" id="PTHR10869">
    <property type="entry name" value="PROLYL 4-HYDROXYLASE ALPHA SUBUNIT"/>
    <property type="match status" value="1"/>
</dbReference>
<dbReference type="SMART" id="SM00702">
    <property type="entry name" value="P4Hc"/>
    <property type="match status" value="1"/>
</dbReference>
<keyword evidence="10" id="KW-0560">Oxidoreductase</keyword>
<evidence type="ECO:0000313" key="16">
    <source>
        <dbReference type="EnsemblMetazoa" id="GBRI025664-PA"/>
    </source>
</evidence>
<dbReference type="Proteomes" id="UP000091820">
    <property type="component" value="Unassembled WGS sequence"/>
</dbReference>
<dbReference type="GO" id="GO:0005788">
    <property type="term" value="C:endoplasmic reticulum lumen"/>
    <property type="evidence" value="ECO:0007669"/>
    <property type="project" value="UniProtKB-SubCell"/>
</dbReference>
<keyword evidence="11" id="KW-0408">Iron</keyword>
<dbReference type="EC" id="1.14.11.2" evidence="5"/>
<evidence type="ECO:0000256" key="10">
    <source>
        <dbReference type="ARBA" id="ARBA00023002"/>
    </source>
</evidence>
<comment type="subcellular location">
    <subcellularLocation>
        <location evidence="3">Endoplasmic reticulum lumen</location>
    </subcellularLocation>
</comment>
<dbReference type="AlphaFoldDB" id="A0A1A9WN35"/>
<feature type="signal peptide" evidence="14">
    <location>
        <begin position="1"/>
        <end position="33"/>
    </location>
</feature>
<dbReference type="STRING" id="37001.A0A1A9WN35"/>
<accession>A0A1A9WN35</accession>
<dbReference type="EnsemblMetazoa" id="GBRI025664-RA">
    <property type="protein sequence ID" value="GBRI025664-PA"/>
    <property type="gene ID" value="GBRI025664"/>
</dbReference>
<evidence type="ECO:0000256" key="6">
    <source>
        <dbReference type="ARBA" id="ARBA00022723"/>
    </source>
</evidence>
<keyword evidence="14" id="KW-0732">Signal</keyword>
<dbReference type="InterPro" id="IPR005123">
    <property type="entry name" value="Oxoglu/Fe-dep_dioxygenase_dom"/>
</dbReference>
<evidence type="ECO:0000256" key="14">
    <source>
        <dbReference type="SAM" id="SignalP"/>
    </source>
</evidence>
<comment type="similarity">
    <text evidence="4">Belongs to the P4HA family.</text>
</comment>
<keyword evidence="17" id="KW-1185">Reference proteome</keyword>
<dbReference type="Gene3D" id="6.10.140.1460">
    <property type="match status" value="1"/>
</dbReference>
<reference evidence="17" key="1">
    <citation type="submission" date="2014-03" db="EMBL/GenBank/DDBJ databases">
        <authorList>
            <person name="Aksoy S."/>
            <person name="Warren W."/>
            <person name="Wilson R.K."/>
        </authorList>
    </citation>
    <scope>NUCLEOTIDE SEQUENCE [LARGE SCALE GENOMIC DNA]</scope>
    <source>
        <strain evidence="17">IAEA</strain>
    </source>
</reference>
<keyword evidence="13" id="KW-0175">Coiled coil</keyword>
<feature type="coiled-coil region" evidence="13">
    <location>
        <begin position="58"/>
        <end position="92"/>
    </location>
</feature>
<evidence type="ECO:0000256" key="4">
    <source>
        <dbReference type="ARBA" id="ARBA00006511"/>
    </source>
</evidence>
<dbReference type="PANTHER" id="PTHR10869:SF216">
    <property type="entry name" value="PROCOLLAGEN-PROLINE 4-DIOXYGENASE"/>
    <property type="match status" value="1"/>
</dbReference>
<evidence type="ECO:0000256" key="5">
    <source>
        <dbReference type="ARBA" id="ARBA00012269"/>
    </source>
</evidence>